<dbReference type="AlphaFoldDB" id="A0A0H4X9A8"/>
<dbReference type="Pfam" id="PF17882">
    <property type="entry name" value="SBD"/>
    <property type="match status" value="4"/>
</dbReference>
<comment type="similarity">
    <text evidence="1">Belongs to the bacterial lectin family.</text>
</comment>
<dbReference type="InterPro" id="IPR040964">
    <property type="entry name" value="SBD"/>
</dbReference>
<dbReference type="OrthoDB" id="5380695at2"/>
<feature type="domain" description="OAA-family lectin sugar binding" evidence="4">
    <location>
        <begin position="137"/>
        <end position="200"/>
    </location>
</feature>
<sequence>MAAYLVQNQWGGSQAAWNPGGLWLIGARDKQNVVAFDIKSDDGGKTLKGTMTYNGEGPIGFRGTLLEANNYRVENQWGGSSAPWQPGGTWVLGARNKQNIVAVSIKSTDGGKTLTGTTTYNGEGPIGFKSEVTEGDSYSVENQWGGKTAPWQPGGVWVLGTRGKQNVINVDAKSTDGGKTLTGTMTYNGEGPIGFRGTLTSPDTYTVENQWGGNSAPWNPGGFWMIGARNGQNVVALKVASGDGGKTLSGDMTYNGEGPIGFRASLG</sequence>
<dbReference type="eggNOG" id="ENOG502ZAWW">
    <property type="taxonomic scope" value="Bacteria"/>
</dbReference>
<organism evidence="5 6">
    <name type="scientific">Pseudomyxococcus hansupus</name>
    <dbReference type="NCBI Taxonomy" id="1297742"/>
    <lineage>
        <taxon>Bacteria</taxon>
        <taxon>Pseudomonadati</taxon>
        <taxon>Myxococcota</taxon>
        <taxon>Myxococcia</taxon>
        <taxon>Myxococcales</taxon>
        <taxon>Cystobacterineae</taxon>
        <taxon>Myxococcaceae</taxon>
        <taxon>Pseudomyxococcus</taxon>
    </lineage>
</organism>
<feature type="domain" description="OAA-family lectin sugar binding" evidence="4">
    <location>
        <begin position="3"/>
        <end position="65"/>
    </location>
</feature>
<dbReference type="Proteomes" id="UP000009026">
    <property type="component" value="Chromosome"/>
</dbReference>
<evidence type="ECO:0000259" key="4">
    <source>
        <dbReference type="Pfam" id="PF17882"/>
    </source>
</evidence>
<feature type="domain" description="OAA-family lectin sugar binding" evidence="4">
    <location>
        <begin position="204"/>
        <end position="266"/>
    </location>
</feature>
<feature type="domain" description="OAA-family lectin sugar binding" evidence="4">
    <location>
        <begin position="69"/>
        <end position="131"/>
    </location>
</feature>
<evidence type="ECO:0000313" key="5">
    <source>
        <dbReference type="EMBL" id="AKQ70563.1"/>
    </source>
</evidence>
<protein>
    <submittedName>
        <fullName evidence="5">Hemagglutinin (Lectin)</fullName>
    </submittedName>
</protein>
<dbReference type="InterPro" id="IPR053726">
    <property type="entry name" value="Bacterial_Lectin_Domain_sf"/>
</dbReference>
<dbReference type="Gene3D" id="2.40.128.450">
    <property type="match status" value="2"/>
</dbReference>
<dbReference type="KEGG" id="mym:A176_007475"/>
<evidence type="ECO:0000256" key="2">
    <source>
        <dbReference type="ARBA" id="ARBA00022734"/>
    </source>
</evidence>
<evidence type="ECO:0000256" key="1">
    <source>
        <dbReference type="ARBA" id="ARBA00008512"/>
    </source>
</evidence>
<gene>
    <name evidence="5" type="ORF">A176_007475</name>
</gene>
<proteinExistence type="inferred from homology"/>
<accession>A0A0H4X9A8</accession>
<evidence type="ECO:0000256" key="3">
    <source>
        <dbReference type="ARBA" id="ARBA00022737"/>
    </source>
</evidence>
<keyword evidence="2" id="KW-0430">Lectin</keyword>
<dbReference type="EMBL" id="CP012109">
    <property type="protein sequence ID" value="AKQ70563.1"/>
    <property type="molecule type" value="Genomic_DNA"/>
</dbReference>
<keyword evidence="3" id="KW-0677">Repeat</keyword>
<dbReference type="PATRIC" id="fig|1297742.4.peg.7606"/>
<evidence type="ECO:0000313" key="6">
    <source>
        <dbReference type="Proteomes" id="UP000009026"/>
    </source>
</evidence>
<reference evidence="5 6" key="1">
    <citation type="journal article" date="2016" name="PLoS ONE">
        <title>Complete Genome Sequence and Comparative Genomics of a Novel Myxobacterium Myxococcus hansupus.</title>
        <authorList>
            <person name="Sharma G."/>
            <person name="Narwani T."/>
            <person name="Subramanian S."/>
        </authorList>
    </citation>
    <scope>NUCLEOTIDE SEQUENCE [LARGE SCALE GENOMIC DNA]</scope>
    <source>
        <strain evidence="6">mixupus</strain>
    </source>
</reference>
<keyword evidence="6" id="KW-1185">Reference proteome</keyword>
<dbReference type="RefSeq" id="WP_002633825.1">
    <property type="nucleotide sequence ID" value="NZ_CP012109.1"/>
</dbReference>
<dbReference type="GO" id="GO:0030246">
    <property type="term" value="F:carbohydrate binding"/>
    <property type="evidence" value="ECO:0007669"/>
    <property type="project" value="UniProtKB-KW"/>
</dbReference>
<name>A0A0H4X9A8_9BACT</name>